<dbReference type="AlphaFoldDB" id="A0A2A3YLI1"/>
<evidence type="ECO:0000259" key="2">
    <source>
        <dbReference type="Pfam" id="PF01261"/>
    </source>
</evidence>
<dbReference type="InterPro" id="IPR036237">
    <property type="entry name" value="Xyl_isomerase-like_sf"/>
</dbReference>
<dbReference type="PANTHER" id="PTHR12110:SF41">
    <property type="entry name" value="INOSOSE DEHYDRATASE"/>
    <property type="match status" value="1"/>
</dbReference>
<accession>A0A2A3YLI1</accession>
<evidence type="ECO:0000256" key="1">
    <source>
        <dbReference type="ARBA" id="ARBA00023277"/>
    </source>
</evidence>
<dbReference type="OrthoDB" id="5182842at2"/>
<evidence type="ECO:0000313" key="3">
    <source>
        <dbReference type="EMBL" id="PCC40612.1"/>
    </source>
</evidence>
<proteinExistence type="predicted"/>
<dbReference type="SUPFAM" id="SSF51658">
    <property type="entry name" value="Xylose isomerase-like"/>
    <property type="match status" value="1"/>
</dbReference>
<keyword evidence="1" id="KW-0119">Carbohydrate metabolism</keyword>
<sequence length="248" mass="26959">MQFSVQMYSVREALASDFQGTVSRLVDLGLTHAEPYHLVEFREELVRAREQFAIDFPSAHQSFLGDVDFDEILEAAQAVGVQYLVDPHWRPEDWTDAAAVRELAATLNARAASAAEAGLHVGYHNHQFELESRLEGRSALELFADELDPQVILEVDTYWAAVGGAEVPSLLDALGDRVQLVHLKDGDLSADPAAQLPLGEGKMPLAQTLDASAKAAFGVIEFDAYAGDMFEGIAASLAYLNRTVDTAA</sequence>
<dbReference type="Gene3D" id="3.20.20.150">
    <property type="entry name" value="Divalent-metal-dependent TIM barrel enzymes"/>
    <property type="match status" value="1"/>
</dbReference>
<dbReference type="InterPro" id="IPR013022">
    <property type="entry name" value="Xyl_isomerase-like_TIM-brl"/>
</dbReference>
<organism evidence="3 4">
    <name type="scientific">Brachybacterium alimentarium</name>
    <dbReference type="NCBI Taxonomy" id="47845"/>
    <lineage>
        <taxon>Bacteria</taxon>
        <taxon>Bacillati</taxon>
        <taxon>Actinomycetota</taxon>
        <taxon>Actinomycetes</taxon>
        <taxon>Micrococcales</taxon>
        <taxon>Dermabacteraceae</taxon>
        <taxon>Brachybacterium</taxon>
    </lineage>
</organism>
<dbReference type="PANTHER" id="PTHR12110">
    <property type="entry name" value="HYDROXYPYRUVATE ISOMERASE"/>
    <property type="match status" value="1"/>
</dbReference>
<dbReference type="EMBL" id="NRGR01000005">
    <property type="protein sequence ID" value="PCC40612.1"/>
    <property type="molecule type" value="Genomic_DNA"/>
</dbReference>
<keyword evidence="4" id="KW-1185">Reference proteome</keyword>
<gene>
    <name evidence="3" type="ORF">CIK66_02220</name>
</gene>
<evidence type="ECO:0000313" key="4">
    <source>
        <dbReference type="Proteomes" id="UP000218598"/>
    </source>
</evidence>
<dbReference type="InterPro" id="IPR050312">
    <property type="entry name" value="IolE/XylAMocC-like"/>
</dbReference>
<name>A0A2A3YLI1_9MICO</name>
<dbReference type="Pfam" id="PF01261">
    <property type="entry name" value="AP_endonuc_2"/>
    <property type="match status" value="1"/>
</dbReference>
<protein>
    <recommendedName>
        <fullName evidence="2">Xylose isomerase-like TIM barrel domain-containing protein</fullName>
    </recommendedName>
</protein>
<dbReference type="Proteomes" id="UP000218598">
    <property type="component" value="Unassembled WGS sequence"/>
</dbReference>
<feature type="domain" description="Xylose isomerase-like TIM barrel" evidence="2">
    <location>
        <begin position="69"/>
        <end position="211"/>
    </location>
</feature>
<reference evidence="3 4" key="1">
    <citation type="journal article" date="2017" name="Elife">
        <title>Extensive horizontal gene transfer in cheese-associated bacteria.</title>
        <authorList>
            <person name="Bonham K.S."/>
            <person name="Wolfe B.E."/>
            <person name="Dutton R.J."/>
        </authorList>
    </citation>
    <scope>NUCLEOTIDE SEQUENCE [LARGE SCALE GENOMIC DNA]</scope>
    <source>
        <strain evidence="3 4">341_9</strain>
    </source>
</reference>
<dbReference type="RefSeq" id="WP_096196385.1">
    <property type="nucleotide sequence ID" value="NZ_BAAAIQ010000021.1"/>
</dbReference>
<comment type="caution">
    <text evidence="3">The sequence shown here is derived from an EMBL/GenBank/DDBJ whole genome shotgun (WGS) entry which is preliminary data.</text>
</comment>